<protein>
    <recommendedName>
        <fullName evidence="4">Phosphodiester glycosidase domain-containing protein</fullName>
    </recommendedName>
</protein>
<gene>
    <name evidence="2" type="ORF">E8A74_51210</name>
</gene>
<dbReference type="OrthoDB" id="5480176at2"/>
<dbReference type="EMBL" id="SSMQ01000157">
    <property type="protein sequence ID" value="TKC90020.1"/>
    <property type="molecule type" value="Genomic_DNA"/>
</dbReference>
<comment type="caution">
    <text evidence="2">The sequence shown here is derived from an EMBL/GenBank/DDBJ whole genome shotgun (WGS) entry which is preliminary data.</text>
</comment>
<accession>A0A4V5PJ53</accession>
<keyword evidence="3" id="KW-1185">Reference proteome</keyword>
<dbReference type="AlphaFoldDB" id="A0A4V5PJ53"/>
<sequence length="894" mass="95360">MATSRLSTLVRQGRRHVALTVLGAAALATLVPRGVPNLGAKDRSTALASALASQGLVAAADDVVWIDPPRGVWGALGAKSRAVVRAAPAQGEPNDLFLVHAELSPEGVLLDVGGAFNLTETSGADESRPTVRGERLAYVSSPLIAGSHPTVHVFDLSGQALATEGWTRVERMQNALTNAQETGQLRGIGKRTFTLGEGEGEGQGDAQEADAKEGEAPARDVRCALEEATLVVRDGGREARVPLDGPATLPAWLSHESGEIARPGNVVTWSVDRVRDVIGDEAMQTIKAVAFAGLEVVMRQKENMGGEQAAAEAIAEDLGQTTLEAPTRTMPTDPEIGWPPAPLEPWITPALPGEGQWNPQDKDPFIRRIEGLPPAFVTTYIRPDRSRKTTRVFIVVWDPRQVELHMMAGTVEPKGATGEAGPGFIPRDPAVLERVVAASNAGFQALHGEFGMMADGVVYLPPKPYGATVAVLRDGSTAFGSWPEDQSIPPHVLSYRQNMTVMVLDEKFNPYNRTWWGGTPPGWADKTHTVRTGICLTKEKFVAYFYGADLGPEGLAQSMIQTRCSYGIALDMNAGHSGLEFYKVAPEGEMDPLGRPLQYDWESEGTVSGIDGWKFRGRRFIRGMGLMNFPRYIKREARDYFYMTLRHVLPGAALAPVAQPPVEGEGQWRVKGLPQHGFPYALATTELRFDAARPDRKARVVKIDPRTVGAAKASTQSAAKTVAMLDAGPADAGAGAASLWASAGAFAIDAEPPVEGAIRLATGSPNAAVAAAAVGVNDKDGMLLYVELVTPADASAADAKAFDALLKNAGCSTRLLLPKPLTLALGGDTDLTGAAVHPPQGATAVRLTRADAPGGRRFLEDTPIVPMSTWYPLQQKRIRYFKKPAKDPAEGAPN</sequence>
<dbReference type="RefSeq" id="WP_136936520.1">
    <property type="nucleotide sequence ID" value="NZ_SSMQ01000157.1"/>
</dbReference>
<evidence type="ECO:0000256" key="1">
    <source>
        <dbReference type="SAM" id="MobiDB-lite"/>
    </source>
</evidence>
<dbReference type="Proteomes" id="UP000309215">
    <property type="component" value="Unassembled WGS sequence"/>
</dbReference>
<name>A0A4V5PJ53_9BACT</name>
<reference evidence="2 3" key="1">
    <citation type="submission" date="2019-04" db="EMBL/GenBank/DDBJ databases">
        <authorList>
            <person name="Li Y."/>
            <person name="Wang J."/>
        </authorList>
    </citation>
    <scope>NUCLEOTIDE SEQUENCE [LARGE SCALE GENOMIC DNA]</scope>
    <source>
        <strain evidence="2 3">DSM 14668</strain>
    </source>
</reference>
<evidence type="ECO:0000313" key="2">
    <source>
        <dbReference type="EMBL" id="TKC90020.1"/>
    </source>
</evidence>
<organism evidence="2 3">
    <name type="scientific">Polyangium fumosum</name>
    <dbReference type="NCBI Taxonomy" id="889272"/>
    <lineage>
        <taxon>Bacteria</taxon>
        <taxon>Pseudomonadati</taxon>
        <taxon>Myxococcota</taxon>
        <taxon>Polyangia</taxon>
        <taxon>Polyangiales</taxon>
        <taxon>Polyangiaceae</taxon>
        <taxon>Polyangium</taxon>
    </lineage>
</organism>
<feature type="region of interest" description="Disordered" evidence="1">
    <location>
        <begin position="194"/>
        <end position="217"/>
    </location>
</feature>
<proteinExistence type="predicted"/>
<evidence type="ECO:0008006" key="4">
    <source>
        <dbReference type="Google" id="ProtNLM"/>
    </source>
</evidence>
<evidence type="ECO:0000313" key="3">
    <source>
        <dbReference type="Proteomes" id="UP000309215"/>
    </source>
</evidence>